<evidence type="ECO:0000313" key="2">
    <source>
        <dbReference type="Proteomes" id="UP001239111"/>
    </source>
</evidence>
<keyword evidence="2" id="KW-1185">Reference proteome</keyword>
<gene>
    <name evidence="1" type="ORF">QAD02_021828</name>
</gene>
<organism evidence="1 2">
    <name type="scientific">Eretmocerus hayati</name>
    <dbReference type="NCBI Taxonomy" id="131215"/>
    <lineage>
        <taxon>Eukaryota</taxon>
        <taxon>Metazoa</taxon>
        <taxon>Ecdysozoa</taxon>
        <taxon>Arthropoda</taxon>
        <taxon>Hexapoda</taxon>
        <taxon>Insecta</taxon>
        <taxon>Pterygota</taxon>
        <taxon>Neoptera</taxon>
        <taxon>Endopterygota</taxon>
        <taxon>Hymenoptera</taxon>
        <taxon>Apocrita</taxon>
        <taxon>Proctotrupomorpha</taxon>
        <taxon>Chalcidoidea</taxon>
        <taxon>Aphelinidae</taxon>
        <taxon>Aphelininae</taxon>
        <taxon>Eretmocerus</taxon>
    </lineage>
</organism>
<protein>
    <submittedName>
        <fullName evidence="1">Uncharacterized protein</fullName>
    </submittedName>
</protein>
<name>A0ACC2PQZ4_9HYME</name>
<evidence type="ECO:0000313" key="1">
    <source>
        <dbReference type="EMBL" id="KAJ8686035.1"/>
    </source>
</evidence>
<accession>A0ACC2PQZ4</accession>
<reference evidence="1" key="1">
    <citation type="submission" date="2023-04" db="EMBL/GenBank/DDBJ databases">
        <title>A chromosome-level genome assembly of the parasitoid wasp Eretmocerus hayati.</title>
        <authorList>
            <person name="Zhong Y."/>
            <person name="Liu S."/>
            <person name="Liu Y."/>
        </authorList>
    </citation>
    <scope>NUCLEOTIDE SEQUENCE</scope>
    <source>
        <strain evidence="1">ZJU_SS_LIU_2023</strain>
    </source>
</reference>
<sequence>MVTSESSSNSIFNVGMKPHRGGFSSKNLISVIISRFRRADYYIIILDDITVISLISKSTLILRYIYEGQIHKDFVKSVDLFRELRGSETASEERCYLELKVTELVLGSFVVKTLKDWDLVLGDCDGITPDSCSVNVSESRGAGVSVKNECKNASHSPCYYHMLDLSISKSSTIKHIRNSVGTMNENVTSCHASAKRNSELKNVWSHTSTGLFGTLWNERHEGVQQFRESLTEIVETLDRISL</sequence>
<dbReference type="EMBL" id="CM056741">
    <property type="protein sequence ID" value="KAJ8686035.1"/>
    <property type="molecule type" value="Genomic_DNA"/>
</dbReference>
<comment type="caution">
    <text evidence="1">The sequence shown here is derived from an EMBL/GenBank/DDBJ whole genome shotgun (WGS) entry which is preliminary data.</text>
</comment>
<proteinExistence type="predicted"/>
<dbReference type="Proteomes" id="UP001239111">
    <property type="component" value="Chromosome 1"/>
</dbReference>